<evidence type="ECO:0000256" key="1">
    <source>
        <dbReference type="SAM" id="Phobius"/>
    </source>
</evidence>
<feature type="transmembrane region" description="Helical" evidence="1">
    <location>
        <begin position="130"/>
        <end position="153"/>
    </location>
</feature>
<dbReference type="EMBL" id="MK072045">
    <property type="protein sequence ID" value="AYV77515.1"/>
    <property type="molecule type" value="Genomic_DNA"/>
</dbReference>
<keyword evidence="1" id="KW-0472">Membrane</keyword>
<proteinExistence type="predicted"/>
<sequence length="159" mass="18235">MTTSGSTVETLTKHVVEDGVIYKSVTNVTKYWSYIDPSYKRMIYIYLIIVMLNYFTSTYQDAKKYLLAYRKGGASIIEYGFATEFDACYYGSREHWFDNFVSALVFPYKWVANVMPTIVVALNPPENQPYGISFIVVVTCLLALVASIAMYFIKLPRCQ</sequence>
<evidence type="ECO:0000313" key="2">
    <source>
        <dbReference type="EMBL" id="AYV77515.1"/>
    </source>
</evidence>
<name>A0A3G4ZRM1_9VIRU</name>
<feature type="transmembrane region" description="Helical" evidence="1">
    <location>
        <begin position="43"/>
        <end position="60"/>
    </location>
</feature>
<keyword evidence="1" id="KW-1133">Transmembrane helix</keyword>
<organism evidence="2">
    <name type="scientific">Dasosvirus sp</name>
    <dbReference type="NCBI Taxonomy" id="2487764"/>
    <lineage>
        <taxon>Viruses</taxon>
        <taxon>Varidnaviria</taxon>
        <taxon>Bamfordvirae</taxon>
        <taxon>Nucleocytoviricota</taxon>
        <taxon>Megaviricetes</taxon>
        <taxon>Imitervirales</taxon>
        <taxon>Mimiviridae</taxon>
        <taxon>Klosneuvirinae</taxon>
    </lineage>
</organism>
<gene>
    <name evidence="2" type="ORF">Dasosvirus4_36</name>
</gene>
<reference evidence="2" key="1">
    <citation type="submission" date="2018-10" db="EMBL/GenBank/DDBJ databases">
        <title>Hidden diversity of soil giant viruses.</title>
        <authorList>
            <person name="Schulz F."/>
            <person name="Alteio L."/>
            <person name="Goudeau D."/>
            <person name="Ryan E.M."/>
            <person name="Malmstrom R.R."/>
            <person name="Blanchard J."/>
            <person name="Woyke T."/>
        </authorList>
    </citation>
    <scope>NUCLEOTIDE SEQUENCE</scope>
    <source>
        <strain evidence="2">DSV1</strain>
    </source>
</reference>
<protein>
    <submittedName>
        <fullName evidence="2">Uncharacterized protein</fullName>
    </submittedName>
</protein>
<accession>A0A3G4ZRM1</accession>
<keyword evidence="1" id="KW-0812">Transmembrane</keyword>